<dbReference type="InterPro" id="IPR007296">
    <property type="entry name" value="DUF403"/>
</dbReference>
<evidence type="ECO:0000259" key="1">
    <source>
        <dbReference type="Pfam" id="PF04168"/>
    </source>
</evidence>
<accession>A0ABW3WIK7</accession>
<proteinExistence type="predicted"/>
<dbReference type="Proteomes" id="UP001597241">
    <property type="component" value="Unassembled WGS sequence"/>
</dbReference>
<comment type="caution">
    <text evidence="2">The sequence shown here is derived from an EMBL/GenBank/DDBJ whole genome shotgun (WGS) entry which is preliminary data.</text>
</comment>
<gene>
    <name evidence="2" type="ORF">ACFQ5N_00215</name>
</gene>
<evidence type="ECO:0000313" key="3">
    <source>
        <dbReference type="Proteomes" id="UP001597241"/>
    </source>
</evidence>
<protein>
    <submittedName>
        <fullName evidence="2">Alpha-E domain-containing protein</fullName>
    </submittedName>
</protein>
<reference evidence="3" key="1">
    <citation type="journal article" date="2019" name="Int. J. Syst. Evol. Microbiol.">
        <title>The Global Catalogue of Microorganisms (GCM) 10K type strain sequencing project: providing services to taxonomists for standard genome sequencing and annotation.</title>
        <authorList>
            <consortium name="The Broad Institute Genomics Platform"/>
            <consortium name="The Broad Institute Genome Sequencing Center for Infectious Disease"/>
            <person name="Wu L."/>
            <person name="Ma J."/>
        </authorList>
    </citation>
    <scope>NUCLEOTIDE SEQUENCE [LARGE SCALE GENOMIC DNA]</scope>
    <source>
        <strain evidence="3">CCUG 62221</strain>
    </source>
</reference>
<evidence type="ECO:0000313" key="2">
    <source>
        <dbReference type="EMBL" id="MFD1292244.1"/>
    </source>
</evidence>
<feature type="domain" description="DUF403" evidence="1">
    <location>
        <begin position="1"/>
        <end position="313"/>
    </location>
</feature>
<dbReference type="PANTHER" id="PTHR34595:SF7">
    <property type="entry name" value="SLL1039 PROTEIN"/>
    <property type="match status" value="1"/>
</dbReference>
<keyword evidence="3" id="KW-1185">Reference proteome</keyword>
<organism evidence="2 3">
    <name type="scientific">Lutibacter holmesii</name>
    <dbReference type="NCBI Taxonomy" id="1137985"/>
    <lineage>
        <taxon>Bacteria</taxon>
        <taxon>Pseudomonadati</taxon>
        <taxon>Bacteroidota</taxon>
        <taxon>Flavobacteriia</taxon>
        <taxon>Flavobacteriales</taxon>
        <taxon>Flavobacteriaceae</taxon>
        <taxon>Lutibacter</taxon>
    </lineage>
</organism>
<dbReference type="RefSeq" id="WP_386806752.1">
    <property type="nucleotide sequence ID" value="NZ_JBHTMV010000001.1"/>
</dbReference>
<sequence length="331" mass="38385">MLARVANNLFWMGRYIERSEHIARYLNVNYFSSLDAPSELSQSRQFVLRSILFMASNEIPKADVILKEEDVLFNIGLNNKQPYSIISSFKFAHENARSSRDLISTELFESLNTVNHKIKNYCAKTFVKNGLYDFTSMVTQSTPELRSKIQGTLLHDELYAVIMLGIYLERAIQVTRIINAKCSDASVENMEHEDIKGNSHQWATLLKCVSSYDMMRRFYKKTPTKRTTLEFLVLNEDCPRSIKSCLNQIETYVNILVKHHKIESNSAAFLIRKLKANFKYKLIDDIEENIEEFLNDLINNLVDIGEKLDENYFKITNYPIVKRNTSSAQSQ</sequence>
<dbReference type="Pfam" id="PF04168">
    <property type="entry name" value="Alpha-E"/>
    <property type="match status" value="1"/>
</dbReference>
<dbReference type="EMBL" id="JBHTMV010000001">
    <property type="protein sequence ID" value="MFD1292244.1"/>
    <property type="molecule type" value="Genomic_DNA"/>
</dbReference>
<dbReference type="InterPro" id="IPR051680">
    <property type="entry name" value="ATP-dep_Glu-Cys_Ligase-2"/>
</dbReference>
<dbReference type="PANTHER" id="PTHR34595">
    <property type="entry name" value="BLR5612 PROTEIN"/>
    <property type="match status" value="1"/>
</dbReference>
<name>A0ABW3WIK7_9FLAO</name>